<organism evidence="4 5">
    <name type="scientific">Gordoniibacillus kamchatkensis</name>
    <dbReference type="NCBI Taxonomy" id="1590651"/>
    <lineage>
        <taxon>Bacteria</taxon>
        <taxon>Bacillati</taxon>
        <taxon>Bacillota</taxon>
        <taxon>Bacilli</taxon>
        <taxon>Bacillales</taxon>
        <taxon>Paenibacillaceae</taxon>
        <taxon>Gordoniibacillus</taxon>
    </lineage>
</organism>
<evidence type="ECO:0000259" key="3">
    <source>
        <dbReference type="PROSITE" id="PS01031"/>
    </source>
</evidence>
<dbReference type="SUPFAM" id="SSF49764">
    <property type="entry name" value="HSP20-like chaperones"/>
    <property type="match status" value="1"/>
</dbReference>
<dbReference type="Gene3D" id="2.60.40.790">
    <property type="match status" value="1"/>
</dbReference>
<gene>
    <name evidence="4" type="ORF">SD70_09810</name>
</gene>
<dbReference type="RefSeq" id="WP_041047378.1">
    <property type="nucleotide sequence ID" value="NZ_JXAK01000013.1"/>
</dbReference>
<evidence type="ECO:0000256" key="2">
    <source>
        <dbReference type="RuleBase" id="RU003616"/>
    </source>
</evidence>
<dbReference type="Pfam" id="PF00011">
    <property type="entry name" value="HSP20"/>
    <property type="match status" value="1"/>
</dbReference>
<dbReference type="Proteomes" id="UP000031967">
    <property type="component" value="Unassembled WGS sequence"/>
</dbReference>
<dbReference type="PANTHER" id="PTHR11527">
    <property type="entry name" value="HEAT-SHOCK PROTEIN 20 FAMILY MEMBER"/>
    <property type="match status" value="1"/>
</dbReference>
<dbReference type="InterPro" id="IPR031107">
    <property type="entry name" value="Small_HSP"/>
</dbReference>
<evidence type="ECO:0000313" key="5">
    <source>
        <dbReference type="Proteomes" id="UP000031967"/>
    </source>
</evidence>
<protein>
    <recommendedName>
        <fullName evidence="3">SHSP domain-containing protein</fullName>
    </recommendedName>
</protein>
<feature type="domain" description="SHSP" evidence="3">
    <location>
        <begin position="34"/>
        <end position="141"/>
    </location>
</feature>
<dbReference type="EMBL" id="JXAK01000013">
    <property type="protein sequence ID" value="KIL41081.1"/>
    <property type="molecule type" value="Genomic_DNA"/>
</dbReference>
<name>A0ABR5AJ64_9BACL</name>
<dbReference type="CDD" id="cd06464">
    <property type="entry name" value="ACD_sHsps-like"/>
    <property type="match status" value="1"/>
</dbReference>
<dbReference type="PROSITE" id="PS01031">
    <property type="entry name" value="SHSP"/>
    <property type="match status" value="1"/>
</dbReference>
<evidence type="ECO:0000313" key="4">
    <source>
        <dbReference type="EMBL" id="KIL41081.1"/>
    </source>
</evidence>
<evidence type="ECO:0000256" key="1">
    <source>
        <dbReference type="PROSITE-ProRule" id="PRU00285"/>
    </source>
</evidence>
<comment type="caution">
    <text evidence="4">The sequence shown here is derived from an EMBL/GenBank/DDBJ whole genome shotgun (WGS) entry which is preliminary data.</text>
</comment>
<comment type="similarity">
    <text evidence="1 2">Belongs to the small heat shock protein (HSP20) family.</text>
</comment>
<keyword evidence="5" id="KW-1185">Reference proteome</keyword>
<dbReference type="InterPro" id="IPR008978">
    <property type="entry name" value="HSP20-like_chaperone"/>
</dbReference>
<accession>A0ABR5AJ64</accession>
<proteinExistence type="inferred from homology"/>
<reference evidence="4 5" key="1">
    <citation type="submission" date="2014-12" db="EMBL/GenBank/DDBJ databases">
        <title>Draft genome sequence of Paenibacillus kamchatkensis strain B-2647.</title>
        <authorList>
            <person name="Karlyshev A.V."/>
            <person name="Kudryashova E.B."/>
        </authorList>
    </citation>
    <scope>NUCLEOTIDE SEQUENCE [LARGE SCALE GENOMIC DNA]</scope>
    <source>
        <strain evidence="4 5">VKM B-2647</strain>
    </source>
</reference>
<dbReference type="InterPro" id="IPR002068">
    <property type="entry name" value="A-crystallin/Hsp20_dom"/>
</dbReference>
<sequence length="141" mass="16361">MRWRKSFTAKFWTGVFDQDFTKQFMNEFSDMGQTDVQALYPRVDIIRGNSEFIVLIDIPGVRKEDVQLSVTSDFLYVKGTARHYYQELQIIQSERFSGSFERAIRLPEQASPGKISAKFESGLLEVRIGRQTRPQTVVQID</sequence>